<dbReference type="Proteomes" id="UP000198575">
    <property type="component" value="Unassembled WGS sequence"/>
</dbReference>
<accession>A0A1I4WNM2</accession>
<gene>
    <name evidence="1" type="ORF">SAMN05216289_105161</name>
</gene>
<dbReference type="EMBL" id="FOVF01000005">
    <property type="protein sequence ID" value="SFN14740.1"/>
    <property type="molecule type" value="Genomic_DNA"/>
</dbReference>
<name>A0A1I4WNM2_9GAMM</name>
<evidence type="ECO:0000313" key="2">
    <source>
        <dbReference type="Proteomes" id="UP000198575"/>
    </source>
</evidence>
<organism evidence="1 2">
    <name type="scientific">Dokdonella immobilis</name>
    <dbReference type="NCBI Taxonomy" id="578942"/>
    <lineage>
        <taxon>Bacteria</taxon>
        <taxon>Pseudomonadati</taxon>
        <taxon>Pseudomonadota</taxon>
        <taxon>Gammaproteobacteria</taxon>
        <taxon>Lysobacterales</taxon>
        <taxon>Rhodanobacteraceae</taxon>
        <taxon>Dokdonella</taxon>
    </lineage>
</organism>
<dbReference type="AlphaFoldDB" id="A0A1I4WNM2"/>
<sequence length="123" mass="12865">MNRTIHTRLMLALAIAAIVGSLGLAGTSSRELTSPAATVATARPAEVIPTLPTVMVRASVEIPTLPVVVVRADAPAQAEPAREFLVASTSASVPALGMPALPHVRLDMPYYSFGKLLPRAIKE</sequence>
<reference evidence="1 2" key="1">
    <citation type="submission" date="2016-10" db="EMBL/GenBank/DDBJ databases">
        <authorList>
            <person name="de Groot N.N."/>
        </authorList>
    </citation>
    <scope>NUCLEOTIDE SEQUENCE [LARGE SCALE GENOMIC DNA]</scope>
    <source>
        <strain evidence="1 2">CGMCC 1.7659</strain>
    </source>
</reference>
<protein>
    <submittedName>
        <fullName evidence="1">Uncharacterized protein</fullName>
    </submittedName>
</protein>
<dbReference type="STRING" id="578942.SAMN05216289_105161"/>
<dbReference type="OrthoDB" id="10005781at2"/>
<keyword evidence="2" id="KW-1185">Reference proteome</keyword>
<dbReference type="RefSeq" id="WP_092405906.1">
    <property type="nucleotide sequence ID" value="NZ_FOVF01000005.1"/>
</dbReference>
<evidence type="ECO:0000313" key="1">
    <source>
        <dbReference type="EMBL" id="SFN14740.1"/>
    </source>
</evidence>
<proteinExistence type="predicted"/>